<dbReference type="AlphaFoldDB" id="A0A2Z7DEU1"/>
<keyword evidence="5" id="KW-1185">Reference proteome</keyword>
<sequence length="99" mass="11059">MGISKKPDQSNEDTAEPERLEIAAISLCMSVNPKTMVEATKDEDYDEENGWTTPTSPSSKIPRMLQCPPAPRRKRKSSSPIRCCNPKGQTFSKSFPEEL</sequence>
<name>A0A2Z7DEU1_9LAMI</name>
<keyword evidence="1" id="KW-0649">Protein kinase inhibitor</keyword>
<evidence type="ECO:0000313" key="4">
    <source>
        <dbReference type="EMBL" id="KZV58447.1"/>
    </source>
</evidence>
<dbReference type="PANTHER" id="PTHR33142:SF8">
    <property type="entry name" value="CYCLIN-DEPENDENT PROTEIN KINASE INHIBITOR SMR9"/>
    <property type="match status" value="1"/>
</dbReference>
<evidence type="ECO:0000313" key="5">
    <source>
        <dbReference type="Proteomes" id="UP000250235"/>
    </source>
</evidence>
<feature type="region of interest" description="Disordered" evidence="3">
    <location>
        <begin position="38"/>
        <end position="99"/>
    </location>
</feature>
<evidence type="ECO:0000256" key="2">
    <source>
        <dbReference type="ARBA" id="ARBA00023306"/>
    </source>
</evidence>
<evidence type="ECO:0000256" key="3">
    <source>
        <dbReference type="SAM" id="MobiDB-lite"/>
    </source>
</evidence>
<keyword evidence="2" id="KW-0131">Cell cycle</keyword>
<dbReference type="GO" id="GO:0032875">
    <property type="term" value="P:regulation of DNA endoreduplication"/>
    <property type="evidence" value="ECO:0007669"/>
    <property type="project" value="InterPro"/>
</dbReference>
<reference evidence="4 5" key="1">
    <citation type="journal article" date="2015" name="Proc. Natl. Acad. Sci. U.S.A.">
        <title>The resurrection genome of Boea hygrometrica: A blueprint for survival of dehydration.</title>
        <authorList>
            <person name="Xiao L."/>
            <person name="Yang G."/>
            <person name="Zhang L."/>
            <person name="Yang X."/>
            <person name="Zhao S."/>
            <person name="Ji Z."/>
            <person name="Zhou Q."/>
            <person name="Hu M."/>
            <person name="Wang Y."/>
            <person name="Chen M."/>
            <person name="Xu Y."/>
            <person name="Jin H."/>
            <person name="Xiao X."/>
            <person name="Hu G."/>
            <person name="Bao F."/>
            <person name="Hu Y."/>
            <person name="Wan P."/>
            <person name="Li L."/>
            <person name="Deng X."/>
            <person name="Kuang T."/>
            <person name="Xiang C."/>
            <person name="Zhu J.K."/>
            <person name="Oliver M.J."/>
            <person name="He Y."/>
        </authorList>
    </citation>
    <scope>NUCLEOTIDE SEQUENCE [LARGE SCALE GENOMIC DNA]</scope>
    <source>
        <strain evidence="5">cv. XS01</strain>
    </source>
</reference>
<protein>
    <submittedName>
        <fullName evidence="4">Uncharacterized protein</fullName>
    </submittedName>
</protein>
<organism evidence="4 5">
    <name type="scientific">Dorcoceras hygrometricum</name>
    <dbReference type="NCBI Taxonomy" id="472368"/>
    <lineage>
        <taxon>Eukaryota</taxon>
        <taxon>Viridiplantae</taxon>
        <taxon>Streptophyta</taxon>
        <taxon>Embryophyta</taxon>
        <taxon>Tracheophyta</taxon>
        <taxon>Spermatophyta</taxon>
        <taxon>Magnoliopsida</taxon>
        <taxon>eudicotyledons</taxon>
        <taxon>Gunneridae</taxon>
        <taxon>Pentapetalae</taxon>
        <taxon>asterids</taxon>
        <taxon>lamiids</taxon>
        <taxon>Lamiales</taxon>
        <taxon>Gesneriaceae</taxon>
        <taxon>Didymocarpoideae</taxon>
        <taxon>Trichosporeae</taxon>
        <taxon>Loxocarpinae</taxon>
        <taxon>Dorcoceras</taxon>
    </lineage>
</organism>
<gene>
    <name evidence="4" type="ORF">F511_29551</name>
</gene>
<dbReference type="EMBL" id="KQ986763">
    <property type="protein sequence ID" value="KZV58447.1"/>
    <property type="molecule type" value="Genomic_DNA"/>
</dbReference>
<evidence type="ECO:0000256" key="1">
    <source>
        <dbReference type="ARBA" id="ARBA00023013"/>
    </source>
</evidence>
<accession>A0A2Z7DEU1</accession>
<proteinExistence type="predicted"/>
<dbReference type="PANTHER" id="PTHR33142">
    <property type="entry name" value="CYCLIN-DEPENDENT PROTEIN KINASE INHIBITOR SMR13"/>
    <property type="match status" value="1"/>
</dbReference>
<feature type="compositionally biased region" description="Polar residues" evidence="3">
    <location>
        <begin position="50"/>
        <end position="59"/>
    </location>
</feature>
<dbReference type="InterPro" id="IPR040389">
    <property type="entry name" value="SMR"/>
</dbReference>
<dbReference type="GO" id="GO:0004860">
    <property type="term" value="F:protein kinase inhibitor activity"/>
    <property type="evidence" value="ECO:0007669"/>
    <property type="project" value="UniProtKB-KW"/>
</dbReference>
<dbReference type="Proteomes" id="UP000250235">
    <property type="component" value="Unassembled WGS sequence"/>
</dbReference>